<dbReference type="Proteomes" id="UP000239649">
    <property type="component" value="Unassembled WGS sequence"/>
</dbReference>
<dbReference type="OrthoDB" id="190098at2759"/>
<dbReference type="Gene3D" id="1.10.357.50">
    <property type="match status" value="1"/>
</dbReference>
<dbReference type="GO" id="GO:0006887">
    <property type="term" value="P:exocytosis"/>
    <property type="evidence" value="ECO:0007669"/>
    <property type="project" value="UniProtKB-KW"/>
</dbReference>
<evidence type="ECO:0000256" key="3">
    <source>
        <dbReference type="ARBA" id="ARBA00022483"/>
    </source>
</evidence>
<dbReference type="Pfam" id="PF06046">
    <property type="entry name" value="Sec6"/>
    <property type="match status" value="1"/>
</dbReference>
<dbReference type="STRING" id="554055.A0A2P6V5G0"/>
<gene>
    <name evidence="4" type="ORF">C2E20_7116</name>
</gene>
<dbReference type="InterPro" id="IPR010326">
    <property type="entry name" value="EXOC3/Sec6"/>
</dbReference>
<dbReference type="AlphaFoldDB" id="A0A2P6V5G0"/>
<protein>
    <submittedName>
        <fullName evidence="4">Exocyst complex component Sec6</fullName>
    </submittedName>
</protein>
<keyword evidence="2" id="KW-0813">Transport</keyword>
<dbReference type="EMBL" id="LHPF02000027">
    <property type="protein sequence ID" value="PSC69331.1"/>
    <property type="molecule type" value="Genomic_DNA"/>
</dbReference>
<sequence length="777" mass="84029">MSVSVVEQANEARRQAVAEVQRLLTSADDLKRLGALRQDVLTKQQANKAQLSAAVASQVEATKAGLDSLARSHQALLALRTHFADISRLCAECQSLIDCHDKIAVLSEVHRNLGKTLQDVENIAALPVEAAEAEAMLRDNANLLQVYEMLACLEGTSLKAQAALESGANLDLRMEAGSNLGSYFQKVRATMGKFEERLWSIVRNFLRVAKEDPELLVTALQVVELQEMVDAQLVAAGQGGSPLRKAWRRRCLAQVGNAIQEGFAPLLQQCSQLIAAGENTDKRVSEILGEADQFVDQLAPIYDHVAPCFPPSYRIFPHICAEHHRQLGSMVDFIGLCADNLANSDILKVMQWIAAYQDALGEFGVEESEVAFPAGPHAGLSLLIGKYVERIAATLSAWLINIVEGDFKSEPKTDQDGRVWTPGAVDFFRILNEQVTVVADVDQGVMLLRVGQSAVQTMLDFHAAQRAHLAGGMLPLEQLCAVVNNNVRCYDESLEFAEGLEDALGDAYKGSLDVEDACRGFLDLAKEGAAGCVATVFSDPAFADLFSRVACSEEWKRGELTGSVLATLEDFLQDFERMVQPAFYRRLAEALLEETVAHYVAGVLCFLRGVSEEDLAALQRDDARIRAFFTKYTKMDKVVRECQPLAELREFLGGDSVEAFVLSYTALLTSAPGISPTLLANLIGARAATDRHMTKADAREILEHCREVYADRQARAGGEEAGGGAAQAAAAAQTAAQVKGGKAPTAREVAFRAAVNAARRRGGGALSSPSKPGLTPG</sequence>
<organism evidence="4 5">
    <name type="scientific">Micractinium conductrix</name>
    <dbReference type="NCBI Taxonomy" id="554055"/>
    <lineage>
        <taxon>Eukaryota</taxon>
        <taxon>Viridiplantae</taxon>
        <taxon>Chlorophyta</taxon>
        <taxon>core chlorophytes</taxon>
        <taxon>Trebouxiophyceae</taxon>
        <taxon>Chlorellales</taxon>
        <taxon>Chlorellaceae</taxon>
        <taxon>Chlorella clade</taxon>
        <taxon>Micractinium</taxon>
    </lineage>
</organism>
<keyword evidence="5" id="KW-1185">Reference proteome</keyword>
<dbReference type="PANTHER" id="PTHR21292:SF1">
    <property type="entry name" value="EXOCYST COMPLEX COMPONENT 3"/>
    <property type="match status" value="1"/>
</dbReference>
<accession>A0A2P6V5G0</accession>
<evidence type="ECO:0000313" key="5">
    <source>
        <dbReference type="Proteomes" id="UP000239649"/>
    </source>
</evidence>
<dbReference type="GO" id="GO:0051601">
    <property type="term" value="P:exocyst localization"/>
    <property type="evidence" value="ECO:0007669"/>
    <property type="project" value="TreeGrafter"/>
</dbReference>
<dbReference type="InterPro" id="IPR042532">
    <property type="entry name" value="EXOC3/Sec6_C"/>
</dbReference>
<keyword evidence="3" id="KW-0268">Exocytosis</keyword>
<dbReference type="Gene3D" id="1.10.357.70">
    <property type="entry name" value="Exocyst complex component Sec6, C-terminal domain"/>
    <property type="match status" value="1"/>
</dbReference>
<evidence type="ECO:0000256" key="1">
    <source>
        <dbReference type="ARBA" id="ARBA00009447"/>
    </source>
</evidence>
<dbReference type="PANTHER" id="PTHR21292">
    <property type="entry name" value="EXOCYST COMPLEX COMPONENT SEC6-RELATED"/>
    <property type="match status" value="1"/>
</dbReference>
<dbReference type="GO" id="GO:0000145">
    <property type="term" value="C:exocyst"/>
    <property type="evidence" value="ECO:0007669"/>
    <property type="project" value="InterPro"/>
</dbReference>
<comment type="caution">
    <text evidence="4">The sequence shown here is derived from an EMBL/GenBank/DDBJ whole genome shotgun (WGS) entry which is preliminary data.</text>
</comment>
<evidence type="ECO:0000313" key="4">
    <source>
        <dbReference type="EMBL" id="PSC69331.1"/>
    </source>
</evidence>
<evidence type="ECO:0000256" key="2">
    <source>
        <dbReference type="ARBA" id="ARBA00022448"/>
    </source>
</evidence>
<dbReference type="GO" id="GO:0000149">
    <property type="term" value="F:SNARE binding"/>
    <property type="evidence" value="ECO:0007669"/>
    <property type="project" value="TreeGrafter"/>
</dbReference>
<reference evidence="4 5" key="1">
    <citation type="journal article" date="2018" name="Plant J.">
        <title>Genome sequences of Chlorella sorokiniana UTEX 1602 and Micractinium conductrix SAG 241.80: implications to maltose excretion by a green alga.</title>
        <authorList>
            <person name="Arriola M.B."/>
            <person name="Velmurugan N."/>
            <person name="Zhang Y."/>
            <person name="Plunkett M.H."/>
            <person name="Hondzo H."/>
            <person name="Barney B.M."/>
        </authorList>
    </citation>
    <scope>NUCLEOTIDE SEQUENCE [LARGE SCALE GENOMIC DNA]</scope>
    <source>
        <strain evidence="4 5">SAG 241.80</strain>
    </source>
</reference>
<name>A0A2P6V5G0_9CHLO</name>
<comment type="similarity">
    <text evidence="1">Belongs to the SEC6 family.</text>
</comment>
<proteinExistence type="inferred from homology"/>